<dbReference type="Proteomes" id="UP000248689">
    <property type="component" value="Unassembled WGS sequence"/>
</dbReference>
<keyword evidence="1" id="KW-0472">Membrane</keyword>
<name>A0A328C4H7_9PAST</name>
<proteinExistence type="predicted"/>
<protein>
    <submittedName>
        <fullName evidence="2">HXXEE domain-containing protein</fullName>
    </submittedName>
</protein>
<keyword evidence="1" id="KW-0812">Transmembrane</keyword>
<evidence type="ECO:0000313" key="2">
    <source>
        <dbReference type="EMBL" id="RAL19930.1"/>
    </source>
</evidence>
<feature type="transmembrane region" description="Helical" evidence="1">
    <location>
        <begin position="79"/>
        <end position="100"/>
    </location>
</feature>
<organism evidence="2 3">
    <name type="scientific">Glaesserella australis</name>
    <dbReference type="NCBI Taxonomy" id="2094024"/>
    <lineage>
        <taxon>Bacteria</taxon>
        <taxon>Pseudomonadati</taxon>
        <taxon>Pseudomonadota</taxon>
        <taxon>Gammaproteobacteria</taxon>
        <taxon>Pasteurellales</taxon>
        <taxon>Pasteurellaceae</taxon>
        <taxon>Glaesserella</taxon>
    </lineage>
</organism>
<keyword evidence="1" id="KW-1133">Transmembrane helix</keyword>
<reference evidence="3" key="1">
    <citation type="submission" date="2018-02" db="EMBL/GenBank/DDBJ databases">
        <title>Glaesserella australis sp. nov., isolated from the lungs of pigs.</title>
        <authorList>
            <person name="Turni C."/>
            <person name="Christensen H."/>
        </authorList>
    </citation>
    <scope>NUCLEOTIDE SEQUENCE [LARGE SCALE GENOMIC DNA]</scope>
    <source>
        <strain evidence="3">HS4635</strain>
    </source>
</reference>
<dbReference type="EMBL" id="PTPX01000001">
    <property type="protein sequence ID" value="RAL19930.1"/>
    <property type="molecule type" value="Genomic_DNA"/>
</dbReference>
<dbReference type="RefSeq" id="WP_111748971.1">
    <property type="nucleotide sequence ID" value="NZ_PTPX01000001.1"/>
</dbReference>
<feature type="transmembrane region" description="Helical" evidence="1">
    <location>
        <begin position="138"/>
        <end position="157"/>
    </location>
</feature>
<feature type="transmembrane region" description="Helical" evidence="1">
    <location>
        <begin position="169"/>
        <end position="188"/>
    </location>
</feature>
<evidence type="ECO:0000313" key="3">
    <source>
        <dbReference type="Proteomes" id="UP000248689"/>
    </source>
</evidence>
<gene>
    <name evidence="2" type="ORF">C5N92_00730</name>
</gene>
<dbReference type="Pfam" id="PF13787">
    <property type="entry name" value="HXXEE"/>
    <property type="match status" value="1"/>
</dbReference>
<comment type="caution">
    <text evidence="2">The sequence shown here is derived from an EMBL/GenBank/DDBJ whole genome shotgun (WGS) entry which is preliminary data.</text>
</comment>
<evidence type="ECO:0000256" key="1">
    <source>
        <dbReference type="SAM" id="Phobius"/>
    </source>
</evidence>
<feature type="transmembrane region" description="Helical" evidence="1">
    <location>
        <begin position="36"/>
        <end position="58"/>
    </location>
</feature>
<sequence length="219" mass="25197">MKFILKQWYNLSAVIGVAILLFTVVTWSHWHYLQALALLNLGVIFLHFFEEFGFPGGFPKFCNTMFAMKNSPAPDRYPLNPMSALWINWGTAIVMYLVPVFFPEQIWLGLVPMIFGGMAQLLMHGVVNNVMLKSRYNAGLATTALGHVPLFIAYVYHIETHHLATMWDYVIGTLLMVLWYGGVVRVLIPKIWQRLDSPYHFSQAEMARFDKLYPHLANK</sequence>
<feature type="transmembrane region" description="Helical" evidence="1">
    <location>
        <begin position="106"/>
        <end position="126"/>
    </location>
</feature>
<accession>A0A328C4H7</accession>
<feature type="transmembrane region" description="Helical" evidence="1">
    <location>
        <begin position="7"/>
        <end position="30"/>
    </location>
</feature>
<keyword evidence="3" id="KW-1185">Reference proteome</keyword>
<dbReference type="InterPro" id="IPR025671">
    <property type="entry name" value="HXXEE"/>
</dbReference>
<dbReference type="OrthoDB" id="2591569at2"/>
<dbReference type="AlphaFoldDB" id="A0A328C4H7"/>